<keyword evidence="3" id="KW-0804">Transcription</keyword>
<proteinExistence type="predicted"/>
<evidence type="ECO:0000256" key="1">
    <source>
        <dbReference type="ARBA" id="ARBA00023015"/>
    </source>
</evidence>
<protein>
    <submittedName>
        <fullName evidence="5">AraC family transcriptional regulator</fullName>
    </submittedName>
</protein>
<dbReference type="InterPro" id="IPR032783">
    <property type="entry name" value="AraC_lig"/>
</dbReference>
<evidence type="ECO:0000313" key="5">
    <source>
        <dbReference type="EMBL" id="TCV90664.1"/>
    </source>
</evidence>
<accession>A0A4R3YI44</accession>
<name>A0A4R3YI44_9PROT</name>
<gene>
    <name evidence="5" type="ORF">EDC63_101638</name>
</gene>
<dbReference type="Gene3D" id="1.10.10.60">
    <property type="entry name" value="Homeodomain-like"/>
    <property type="match status" value="2"/>
</dbReference>
<reference evidence="5 6" key="1">
    <citation type="submission" date="2019-03" db="EMBL/GenBank/DDBJ databases">
        <title>Genomic Encyclopedia of Type Strains, Phase IV (KMG-IV): sequencing the most valuable type-strain genomes for metagenomic binning, comparative biology and taxonomic classification.</title>
        <authorList>
            <person name="Goeker M."/>
        </authorList>
    </citation>
    <scope>NUCLEOTIDE SEQUENCE [LARGE SCALE GENOMIC DNA]</scope>
    <source>
        <strain evidence="5 6">DSM 100309</strain>
    </source>
</reference>
<dbReference type="InterPro" id="IPR018062">
    <property type="entry name" value="HTH_AraC-typ_CS"/>
</dbReference>
<dbReference type="SMART" id="SM00342">
    <property type="entry name" value="HTH_ARAC"/>
    <property type="match status" value="1"/>
</dbReference>
<dbReference type="SUPFAM" id="SSF46689">
    <property type="entry name" value="Homeodomain-like"/>
    <property type="match status" value="2"/>
</dbReference>
<keyword evidence="2" id="KW-0238">DNA-binding</keyword>
<organism evidence="5 6">
    <name type="scientific">Sulfurirhabdus autotrophica</name>
    <dbReference type="NCBI Taxonomy" id="1706046"/>
    <lineage>
        <taxon>Bacteria</taxon>
        <taxon>Pseudomonadati</taxon>
        <taxon>Pseudomonadota</taxon>
        <taxon>Betaproteobacteria</taxon>
        <taxon>Nitrosomonadales</taxon>
        <taxon>Sulfuricellaceae</taxon>
        <taxon>Sulfurirhabdus</taxon>
    </lineage>
</organism>
<dbReference type="InterPro" id="IPR018060">
    <property type="entry name" value="HTH_AraC"/>
</dbReference>
<dbReference type="Proteomes" id="UP000295367">
    <property type="component" value="Unassembled WGS sequence"/>
</dbReference>
<dbReference type="PANTHER" id="PTHR46796:SF7">
    <property type="entry name" value="ARAC FAMILY TRANSCRIPTIONAL REGULATOR"/>
    <property type="match status" value="1"/>
</dbReference>
<dbReference type="InterPro" id="IPR050204">
    <property type="entry name" value="AraC_XylS_family_regulators"/>
</dbReference>
<comment type="caution">
    <text evidence="5">The sequence shown here is derived from an EMBL/GenBank/DDBJ whole genome shotgun (WGS) entry which is preliminary data.</text>
</comment>
<dbReference type="Pfam" id="PF12833">
    <property type="entry name" value="HTH_18"/>
    <property type="match status" value="1"/>
</dbReference>
<feature type="domain" description="HTH araC/xylS-type" evidence="4">
    <location>
        <begin position="241"/>
        <end position="339"/>
    </location>
</feature>
<dbReference type="AlphaFoldDB" id="A0A4R3YI44"/>
<dbReference type="PROSITE" id="PS00041">
    <property type="entry name" value="HTH_ARAC_FAMILY_1"/>
    <property type="match status" value="1"/>
</dbReference>
<sequence>MSLTVLTMSKTTESFAETTDISSWNDVLSDTLRSMRISGSLLLRDQYAPPWAVAIPDANKLGELLNIKKDVRVVAFHLVERGHCEITLQCGNKVIVEAGEMVICFGGSSHLISQGSIQQSVPVEELMAGGDNVFRPDKNNLARSTSIMCGIFMLHDTHLNPLFAGLPPLLHASVSRVSRIHNLSGVAHLMSQEIERQSFGGGFVVERLLEVLCAEVVRSHFETISPKDASWFNGIKDPIVGRAIKMIHMQPGEKWTVERLARGVAISPSRFTARFTAAIGDSPMAYVTKWRMNVASRLLNGTQQGIGQVATHVGYENLAAFNRAFKKHTGMPPAAWRHAKSLAH</sequence>
<keyword evidence="1" id="KW-0805">Transcription regulation</keyword>
<evidence type="ECO:0000313" key="6">
    <source>
        <dbReference type="Proteomes" id="UP000295367"/>
    </source>
</evidence>
<keyword evidence="6" id="KW-1185">Reference proteome</keyword>
<dbReference type="InterPro" id="IPR009057">
    <property type="entry name" value="Homeodomain-like_sf"/>
</dbReference>
<dbReference type="GO" id="GO:0043565">
    <property type="term" value="F:sequence-specific DNA binding"/>
    <property type="evidence" value="ECO:0007669"/>
    <property type="project" value="InterPro"/>
</dbReference>
<evidence type="ECO:0000256" key="2">
    <source>
        <dbReference type="ARBA" id="ARBA00023125"/>
    </source>
</evidence>
<dbReference type="PROSITE" id="PS01124">
    <property type="entry name" value="HTH_ARAC_FAMILY_2"/>
    <property type="match status" value="1"/>
</dbReference>
<dbReference type="Pfam" id="PF12852">
    <property type="entry name" value="Cupin_6"/>
    <property type="match status" value="1"/>
</dbReference>
<evidence type="ECO:0000259" key="4">
    <source>
        <dbReference type="PROSITE" id="PS01124"/>
    </source>
</evidence>
<dbReference type="PANTHER" id="PTHR46796">
    <property type="entry name" value="HTH-TYPE TRANSCRIPTIONAL ACTIVATOR RHAS-RELATED"/>
    <property type="match status" value="1"/>
</dbReference>
<dbReference type="EMBL" id="SMCO01000001">
    <property type="protein sequence ID" value="TCV90664.1"/>
    <property type="molecule type" value="Genomic_DNA"/>
</dbReference>
<dbReference type="GO" id="GO:0003700">
    <property type="term" value="F:DNA-binding transcription factor activity"/>
    <property type="evidence" value="ECO:0007669"/>
    <property type="project" value="InterPro"/>
</dbReference>
<evidence type="ECO:0000256" key="3">
    <source>
        <dbReference type="ARBA" id="ARBA00023163"/>
    </source>
</evidence>